<organism evidence="1 2">
    <name type="scientific">[Candida] arabinofermentans NRRL YB-2248</name>
    <dbReference type="NCBI Taxonomy" id="983967"/>
    <lineage>
        <taxon>Eukaryota</taxon>
        <taxon>Fungi</taxon>
        <taxon>Dikarya</taxon>
        <taxon>Ascomycota</taxon>
        <taxon>Saccharomycotina</taxon>
        <taxon>Pichiomycetes</taxon>
        <taxon>Pichiales</taxon>
        <taxon>Pichiaceae</taxon>
        <taxon>Ogataea</taxon>
        <taxon>Ogataea/Candida clade</taxon>
    </lineage>
</organism>
<dbReference type="AlphaFoldDB" id="A0A1E4SSQ5"/>
<dbReference type="Proteomes" id="UP000094801">
    <property type="component" value="Unassembled WGS sequence"/>
</dbReference>
<accession>A0A1E4SSQ5</accession>
<gene>
    <name evidence="1" type="ORF">CANARDRAFT_30742</name>
</gene>
<keyword evidence="2" id="KW-1185">Reference proteome</keyword>
<name>A0A1E4SSQ5_9ASCO</name>
<dbReference type="STRING" id="983967.A0A1E4SSQ5"/>
<dbReference type="Pfam" id="PF08045">
    <property type="entry name" value="CDC14"/>
    <property type="match status" value="1"/>
</dbReference>
<protein>
    <submittedName>
        <fullName evidence="1">Uncharacterized protein</fullName>
    </submittedName>
</protein>
<dbReference type="PANTHER" id="PTHR34065:SF1">
    <property type="entry name" value="CELL DIVISION CONTROL PROTEIN 14"/>
    <property type="match status" value="1"/>
</dbReference>
<dbReference type="PROSITE" id="PS51257">
    <property type="entry name" value="PROKAR_LIPOPROTEIN"/>
    <property type="match status" value="1"/>
</dbReference>
<proteinExistence type="predicted"/>
<dbReference type="PANTHER" id="PTHR34065">
    <property type="entry name" value="CELL DIVISION CONTROL PROTEIN 14"/>
    <property type="match status" value="1"/>
</dbReference>
<evidence type="ECO:0000313" key="2">
    <source>
        <dbReference type="Proteomes" id="UP000094801"/>
    </source>
</evidence>
<dbReference type="EMBL" id="KV453881">
    <property type="protein sequence ID" value="ODV82546.1"/>
    <property type="molecule type" value="Genomic_DNA"/>
</dbReference>
<dbReference type="InterPro" id="IPR012535">
    <property type="entry name" value="Cell_div_Cdc14"/>
</dbReference>
<evidence type="ECO:0000313" key="1">
    <source>
        <dbReference type="EMBL" id="ODV82546.1"/>
    </source>
</evidence>
<dbReference type="OrthoDB" id="5357220at2759"/>
<sequence>MKLLLNHLNINVETKLIINTIPTLISCLVKNVPNLRKFELLKGPEMICKLLKYKPTGSNEINDWKLVQVKIIEFLFFYLVPESSHDKKERVVYKDGCERYNMEQKVNILKEYLNNNVIEGLVNELKESKPFGSMNNEW</sequence>
<reference evidence="2" key="1">
    <citation type="submission" date="2016-04" db="EMBL/GenBank/DDBJ databases">
        <title>Comparative genomics of biotechnologically important yeasts.</title>
        <authorList>
            <consortium name="DOE Joint Genome Institute"/>
            <person name="Riley R."/>
            <person name="Haridas S."/>
            <person name="Wolfe K.H."/>
            <person name="Lopes M.R."/>
            <person name="Hittinger C.T."/>
            <person name="Goker M."/>
            <person name="Salamov A."/>
            <person name="Wisecaver J."/>
            <person name="Long T.M."/>
            <person name="Aerts A.L."/>
            <person name="Barry K."/>
            <person name="Choi C."/>
            <person name="Clum A."/>
            <person name="Coughlan A.Y."/>
            <person name="Deshpande S."/>
            <person name="Douglass A.P."/>
            <person name="Hanson S.J."/>
            <person name="Klenk H.-P."/>
            <person name="Labutti K."/>
            <person name="Lapidus A."/>
            <person name="Lindquist E."/>
            <person name="Lipzen A."/>
            <person name="Meier-Kolthoff J.P."/>
            <person name="Ohm R.A."/>
            <person name="Otillar R.P."/>
            <person name="Pangilinan J."/>
            <person name="Peng Y."/>
            <person name="Rokas A."/>
            <person name="Rosa C.A."/>
            <person name="Scheuner C."/>
            <person name="Sibirny A.A."/>
            <person name="Slot J.C."/>
            <person name="Stielow J.B."/>
            <person name="Sun H."/>
            <person name="Kurtzman C.P."/>
            <person name="Blackwell M."/>
            <person name="Grigoriev I.V."/>
            <person name="Jeffries T.W."/>
        </authorList>
    </citation>
    <scope>NUCLEOTIDE SEQUENCE [LARGE SCALE GENOMIC DNA]</scope>
    <source>
        <strain evidence="2">NRRL YB-2248</strain>
    </source>
</reference>